<gene>
    <name evidence="11" type="ORF">A4X13_0g6311</name>
</gene>
<dbReference type="SMART" id="SM00220">
    <property type="entry name" value="S_TKc"/>
    <property type="match status" value="1"/>
</dbReference>
<organism evidence="11 12">
    <name type="scientific">Tilletia indica</name>
    <dbReference type="NCBI Taxonomy" id="43049"/>
    <lineage>
        <taxon>Eukaryota</taxon>
        <taxon>Fungi</taxon>
        <taxon>Dikarya</taxon>
        <taxon>Basidiomycota</taxon>
        <taxon>Ustilaginomycotina</taxon>
        <taxon>Exobasidiomycetes</taxon>
        <taxon>Tilletiales</taxon>
        <taxon>Tilletiaceae</taxon>
        <taxon>Tilletia</taxon>
    </lineage>
</organism>
<feature type="region of interest" description="Disordered" evidence="9">
    <location>
        <begin position="570"/>
        <end position="829"/>
    </location>
</feature>
<feature type="region of interest" description="Disordered" evidence="9">
    <location>
        <begin position="504"/>
        <end position="542"/>
    </location>
</feature>
<keyword evidence="4" id="KW-0547">Nucleotide-binding</keyword>
<dbReference type="InterPro" id="IPR011009">
    <property type="entry name" value="Kinase-like_dom_sf"/>
</dbReference>
<feature type="compositionally biased region" description="Low complexity" evidence="9">
    <location>
        <begin position="462"/>
        <end position="480"/>
    </location>
</feature>
<keyword evidence="6" id="KW-0067">ATP-binding</keyword>
<dbReference type="GO" id="GO:0005524">
    <property type="term" value="F:ATP binding"/>
    <property type="evidence" value="ECO:0007669"/>
    <property type="project" value="UniProtKB-KW"/>
</dbReference>
<dbReference type="InterPro" id="IPR008271">
    <property type="entry name" value="Ser/Thr_kinase_AS"/>
</dbReference>
<dbReference type="PRINTS" id="PR01217">
    <property type="entry name" value="PRICHEXTENSN"/>
</dbReference>
<proteinExistence type="predicted"/>
<evidence type="ECO:0000256" key="7">
    <source>
        <dbReference type="ARBA" id="ARBA00047899"/>
    </source>
</evidence>
<evidence type="ECO:0000256" key="3">
    <source>
        <dbReference type="ARBA" id="ARBA00022679"/>
    </source>
</evidence>
<dbReference type="GO" id="GO:0000147">
    <property type="term" value="P:actin cortical patch assembly"/>
    <property type="evidence" value="ECO:0007669"/>
    <property type="project" value="TreeGrafter"/>
</dbReference>
<dbReference type="GO" id="GO:0005737">
    <property type="term" value="C:cytoplasm"/>
    <property type="evidence" value="ECO:0007669"/>
    <property type="project" value="TreeGrafter"/>
</dbReference>
<dbReference type="PANTHER" id="PTHR22967:SF57">
    <property type="entry name" value="AUXILIN, ISOFORM A-RELATED"/>
    <property type="match status" value="1"/>
</dbReference>
<evidence type="ECO:0000256" key="9">
    <source>
        <dbReference type="SAM" id="MobiDB-lite"/>
    </source>
</evidence>
<feature type="compositionally biased region" description="Gly residues" evidence="9">
    <location>
        <begin position="1009"/>
        <end position="1029"/>
    </location>
</feature>
<evidence type="ECO:0000313" key="11">
    <source>
        <dbReference type="EMBL" id="KAE8244737.1"/>
    </source>
</evidence>
<dbReference type="SUPFAM" id="SSF56112">
    <property type="entry name" value="Protein kinase-like (PK-like)"/>
    <property type="match status" value="1"/>
</dbReference>
<feature type="compositionally biased region" description="Basic and acidic residues" evidence="9">
    <location>
        <begin position="1034"/>
        <end position="1049"/>
    </location>
</feature>
<dbReference type="EC" id="2.7.11.1" evidence="1"/>
<comment type="catalytic activity">
    <reaction evidence="7">
        <text>L-threonyl-[protein] + ATP = O-phospho-L-threonyl-[protein] + ADP + H(+)</text>
        <dbReference type="Rhea" id="RHEA:46608"/>
        <dbReference type="Rhea" id="RHEA-COMP:11060"/>
        <dbReference type="Rhea" id="RHEA-COMP:11605"/>
        <dbReference type="ChEBI" id="CHEBI:15378"/>
        <dbReference type="ChEBI" id="CHEBI:30013"/>
        <dbReference type="ChEBI" id="CHEBI:30616"/>
        <dbReference type="ChEBI" id="CHEBI:61977"/>
        <dbReference type="ChEBI" id="CHEBI:456216"/>
        <dbReference type="EC" id="2.7.11.1"/>
    </reaction>
</comment>
<dbReference type="EMBL" id="LWDF02000586">
    <property type="protein sequence ID" value="KAE8244737.1"/>
    <property type="molecule type" value="Genomic_DNA"/>
</dbReference>
<dbReference type="Gene3D" id="1.10.510.10">
    <property type="entry name" value="Transferase(Phosphotransferase) domain 1"/>
    <property type="match status" value="1"/>
</dbReference>
<evidence type="ECO:0000259" key="10">
    <source>
        <dbReference type="PROSITE" id="PS50011"/>
    </source>
</evidence>
<dbReference type="InterPro" id="IPR000719">
    <property type="entry name" value="Prot_kinase_dom"/>
</dbReference>
<dbReference type="Pfam" id="PF00069">
    <property type="entry name" value="Pkinase"/>
    <property type="match status" value="1"/>
</dbReference>
<feature type="region of interest" description="Disordered" evidence="9">
    <location>
        <begin position="426"/>
        <end position="480"/>
    </location>
</feature>
<feature type="compositionally biased region" description="Polar residues" evidence="9">
    <location>
        <begin position="439"/>
        <end position="459"/>
    </location>
</feature>
<evidence type="ECO:0000256" key="4">
    <source>
        <dbReference type="ARBA" id="ARBA00022741"/>
    </source>
</evidence>
<dbReference type="PANTHER" id="PTHR22967">
    <property type="entry name" value="SERINE/THREONINE PROTEIN KINASE"/>
    <property type="match status" value="1"/>
</dbReference>
<dbReference type="GO" id="GO:0007015">
    <property type="term" value="P:actin filament organization"/>
    <property type="evidence" value="ECO:0007669"/>
    <property type="project" value="TreeGrafter"/>
</dbReference>
<keyword evidence="2" id="KW-0723">Serine/threonine-protein kinase</keyword>
<evidence type="ECO:0000256" key="5">
    <source>
        <dbReference type="ARBA" id="ARBA00022777"/>
    </source>
</evidence>
<comment type="caution">
    <text evidence="11">The sequence shown here is derived from an EMBL/GenBank/DDBJ whole genome shotgun (WGS) entry which is preliminary data.</text>
</comment>
<feature type="region of interest" description="Disordered" evidence="9">
    <location>
        <begin position="1"/>
        <end position="77"/>
    </location>
</feature>
<protein>
    <recommendedName>
        <fullName evidence="1">non-specific serine/threonine protein kinase</fullName>
        <ecNumber evidence="1">2.7.11.1</ecNumber>
    </recommendedName>
</protein>
<evidence type="ECO:0000256" key="2">
    <source>
        <dbReference type="ARBA" id="ARBA00022527"/>
    </source>
</evidence>
<feature type="compositionally biased region" description="Low complexity" evidence="9">
    <location>
        <begin position="23"/>
        <end position="72"/>
    </location>
</feature>
<name>A0A8T8SP64_9BASI</name>
<feature type="region of interest" description="Disordered" evidence="9">
    <location>
        <begin position="864"/>
        <end position="1049"/>
    </location>
</feature>
<dbReference type="GO" id="GO:0004674">
    <property type="term" value="F:protein serine/threonine kinase activity"/>
    <property type="evidence" value="ECO:0007669"/>
    <property type="project" value="UniProtKB-KW"/>
</dbReference>
<keyword evidence="12" id="KW-1185">Reference proteome</keyword>
<evidence type="ECO:0000256" key="6">
    <source>
        <dbReference type="ARBA" id="ARBA00022840"/>
    </source>
</evidence>
<keyword evidence="3" id="KW-0808">Transferase</keyword>
<reference evidence="11" key="1">
    <citation type="submission" date="2016-04" db="EMBL/GenBank/DDBJ databases">
        <authorList>
            <person name="Nguyen H.D."/>
            <person name="Samba Siva P."/>
            <person name="Cullis J."/>
            <person name="Levesque C.A."/>
            <person name="Hambleton S."/>
        </authorList>
    </citation>
    <scope>NUCLEOTIDE SEQUENCE</scope>
    <source>
        <strain evidence="11">DAOMC 236416</strain>
    </source>
</reference>
<reference evidence="11" key="2">
    <citation type="journal article" date="2019" name="IMA Fungus">
        <title>Genome sequencing and comparison of five Tilletia species to identify candidate genes for the detection of regulated species infecting wheat.</title>
        <authorList>
            <person name="Nguyen H.D.T."/>
            <person name="Sultana T."/>
            <person name="Kesanakurti P."/>
            <person name="Hambleton S."/>
        </authorList>
    </citation>
    <scope>NUCLEOTIDE SEQUENCE</scope>
    <source>
        <strain evidence="11">DAOMC 236416</strain>
    </source>
</reference>
<evidence type="ECO:0000313" key="12">
    <source>
        <dbReference type="Proteomes" id="UP000077521"/>
    </source>
</evidence>
<evidence type="ECO:0000256" key="8">
    <source>
        <dbReference type="ARBA" id="ARBA00048679"/>
    </source>
</evidence>
<keyword evidence="5" id="KW-0418">Kinase</keyword>
<dbReference type="AlphaFoldDB" id="A0A8T8SP64"/>
<accession>A0A8T8SP64</accession>
<comment type="catalytic activity">
    <reaction evidence="8">
        <text>L-seryl-[protein] + ATP = O-phospho-L-seryl-[protein] + ADP + H(+)</text>
        <dbReference type="Rhea" id="RHEA:17989"/>
        <dbReference type="Rhea" id="RHEA-COMP:9863"/>
        <dbReference type="Rhea" id="RHEA-COMP:11604"/>
        <dbReference type="ChEBI" id="CHEBI:15378"/>
        <dbReference type="ChEBI" id="CHEBI:29999"/>
        <dbReference type="ChEBI" id="CHEBI:30616"/>
        <dbReference type="ChEBI" id="CHEBI:83421"/>
        <dbReference type="ChEBI" id="CHEBI:456216"/>
        <dbReference type="EC" id="2.7.11.1"/>
    </reaction>
</comment>
<evidence type="ECO:0000256" key="1">
    <source>
        <dbReference type="ARBA" id="ARBA00012513"/>
    </source>
</evidence>
<dbReference type="PROSITE" id="PS00108">
    <property type="entry name" value="PROTEIN_KINASE_ST"/>
    <property type="match status" value="1"/>
</dbReference>
<feature type="compositionally biased region" description="Polar residues" evidence="9">
    <location>
        <begin position="570"/>
        <end position="584"/>
    </location>
</feature>
<dbReference type="Proteomes" id="UP000077521">
    <property type="component" value="Unassembled WGS sequence"/>
</dbReference>
<sequence>MSSLSPPPGAPLVHVGGRRPLGSTPTAPSSTSASSSTNPSRMSRTSMSVGPGLSPAASPGMRGPSSPASAPATAVVMSQPGGGGGGAFGTLAPGTLVRVGAYTCTIKRYLSQGGFAHVYLVTVPQPIPMPPPAKATNLLVLKRMAVPDKEALVIVRNEVETHKQLRSHPYIAHFLEASASTIQAPSGSSTAGGYEIFILMEYCPGGGLIDLMNARLRNRLRESEILHIFAQVCEGVAHMHHQDPPILHRDLKVENILLVPPPTSQGPPGSLASCSHNAESISFKLCDFGSAVSIRSRAPPASMDAARALEVDLNRHTTLQYRAPEMVDVYRRPPVAIGEPADIWALGILLYKLCYYTTPFEENGGGPLAIVNVRYRFPSQPHYSESLKGVIKSILVERAEMRPSIDRLRVNVARLRSVTPPADALKRVAAEDGVATSPAPRSSSSKPVPNLPPNSTGGSSFPPVSASSLPTSSAASLASPLSPPLPPLPVRASPHTAALTDDLITFRDDSSRNGGSSSGAAGGRHTAGNGDGAETSAKAEMEKELRELEAKMDSKASMRRGRPTRTATIGSIVASSSALSTPVTSPGLEKPGMWTDLQQPAPSPQPAPSSIQQKMDLWKELEKPSPTLDRPKPAPPSVQAKNDLWQELEKSSPGAERNPNGKAGLWTDVQEPTPSPKPVPSTVQQKMDLWQELEKPSPALERPKPTPPSLQPKMDLWQELEKPSPASERTKPTPPSLQSKMDLWQELEKPSPASERTKPTPPSLQSKMDLWQGLEKPSPALERPKPTPPSLQPKMDVWSELDKPSPTMTRPKATSPAIQPKNELDRPSPMIIRPKAISPAIQPKNELDKPSPMIIRPKAISPAIQPKKDLWHGNTNEVEKPSPPAMIRPKATAPSLQPKPDIWHAHEIDNPISAAERFPDLEAPDRRDTSPAVSEQPRSPAVAVAVAPVPPPAAEQQTPSPVPEEPFRGVSHLIARWQAHAENPSSTAMVGSGGSTTSMSPSSSSSALAGGGPGAGAGTSQGSYGGKGVSLGPSRDEPPRRARLPGRDI</sequence>
<feature type="compositionally biased region" description="Pro residues" evidence="9">
    <location>
        <begin position="1"/>
        <end position="10"/>
    </location>
</feature>
<feature type="domain" description="Protein kinase" evidence="10">
    <location>
        <begin position="104"/>
        <end position="415"/>
    </location>
</feature>
<feature type="compositionally biased region" description="Low complexity" evidence="9">
    <location>
        <begin position="985"/>
        <end position="1008"/>
    </location>
</feature>
<dbReference type="PROSITE" id="PS50011">
    <property type="entry name" value="PROTEIN_KINASE_DOM"/>
    <property type="match status" value="1"/>
</dbReference>
<feature type="compositionally biased region" description="Basic and acidic residues" evidence="9">
    <location>
        <begin position="917"/>
        <end position="929"/>
    </location>
</feature>